<keyword evidence="2" id="KW-1185">Reference proteome</keyword>
<protein>
    <recommendedName>
        <fullName evidence="3">Integrase</fullName>
    </recommendedName>
</protein>
<name>A0ABY3X2I5_9GAMM</name>
<dbReference type="Proteomes" id="UP000829542">
    <property type="component" value="Chromosome"/>
</dbReference>
<dbReference type="EMBL" id="CP093379">
    <property type="protein sequence ID" value="UNM97093.1"/>
    <property type="molecule type" value="Genomic_DNA"/>
</dbReference>
<sequence>MRNSYKIGLKVTESDYWRISYKKRKNGSIRYCASGLDSQAVLFYFENSYS</sequence>
<evidence type="ECO:0000313" key="2">
    <source>
        <dbReference type="Proteomes" id="UP000829542"/>
    </source>
</evidence>
<accession>A0ABY3X2I5</accession>
<gene>
    <name evidence="1" type="ORF">MMG00_04390</name>
</gene>
<reference evidence="1 2" key="1">
    <citation type="submission" date="2022-03" db="EMBL/GenBank/DDBJ databases">
        <title>Ignatzschineria rhizosphaerae HR5S32.</title>
        <authorList>
            <person name="Sun J.Q."/>
            <person name="Feng J.Y."/>
        </authorList>
    </citation>
    <scope>NUCLEOTIDE SEQUENCE [LARGE SCALE GENOMIC DNA]</scope>
    <source>
        <strain evidence="1 2">HR5S32</strain>
    </source>
</reference>
<dbReference type="RefSeq" id="WP_242151942.1">
    <property type="nucleotide sequence ID" value="NZ_CP093379.1"/>
</dbReference>
<evidence type="ECO:0000313" key="1">
    <source>
        <dbReference type="EMBL" id="UNM97093.1"/>
    </source>
</evidence>
<evidence type="ECO:0008006" key="3">
    <source>
        <dbReference type="Google" id="ProtNLM"/>
    </source>
</evidence>
<proteinExistence type="predicted"/>
<organism evidence="1 2">
    <name type="scientific">Ignatzschineria rhizosphaerae</name>
    <dbReference type="NCBI Taxonomy" id="2923279"/>
    <lineage>
        <taxon>Bacteria</taxon>
        <taxon>Pseudomonadati</taxon>
        <taxon>Pseudomonadota</taxon>
        <taxon>Gammaproteobacteria</taxon>
        <taxon>Cardiobacteriales</taxon>
        <taxon>Ignatzschineriaceae</taxon>
        <taxon>Ignatzschineria</taxon>
    </lineage>
</organism>